<gene>
    <name evidence="2" type="ORF">CLV43_101467</name>
</gene>
<evidence type="ECO:0008006" key="4">
    <source>
        <dbReference type="Google" id="ProtNLM"/>
    </source>
</evidence>
<accession>A0A2T0TKJ1</accession>
<dbReference type="AlphaFoldDB" id="A0A2T0TKJ1"/>
<dbReference type="Proteomes" id="UP000239494">
    <property type="component" value="Unassembled WGS sequence"/>
</dbReference>
<evidence type="ECO:0000313" key="2">
    <source>
        <dbReference type="EMBL" id="PRY46196.1"/>
    </source>
</evidence>
<feature type="signal peptide" evidence="1">
    <location>
        <begin position="1"/>
        <end position="25"/>
    </location>
</feature>
<organism evidence="2 3">
    <name type="scientific">Umezawaea tangerina</name>
    <dbReference type="NCBI Taxonomy" id="84725"/>
    <lineage>
        <taxon>Bacteria</taxon>
        <taxon>Bacillati</taxon>
        <taxon>Actinomycetota</taxon>
        <taxon>Actinomycetes</taxon>
        <taxon>Pseudonocardiales</taxon>
        <taxon>Pseudonocardiaceae</taxon>
        <taxon>Umezawaea</taxon>
    </lineage>
</organism>
<proteinExistence type="predicted"/>
<reference evidence="2 3" key="1">
    <citation type="submission" date="2018-03" db="EMBL/GenBank/DDBJ databases">
        <title>Genomic Encyclopedia of Archaeal and Bacterial Type Strains, Phase II (KMG-II): from individual species to whole genera.</title>
        <authorList>
            <person name="Goeker M."/>
        </authorList>
    </citation>
    <scope>NUCLEOTIDE SEQUENCE [LARGE SCALE GENOMIC DNA]</scope>
    <source>
        <strain evidence="2 3">DSM 44720</strain>
    </source>
</reference>
<dbReference type="EMBL" id="PVTF01000001">
    <property type="protein sequence ID" value="PRY46196.1"/>
    <property type="molecule type" value="Genomic_DNA"/>
</dbReference>
<evidence type="ECO:0000313" key="3">
    <source>
        <dbReference type="Proteomes" id="UP000239494"/>
    </source>
</evidence>
<comment type="caution">
    <text evidence="2">The sequence shown here is derived from an EMBL/GenBank/DDBJ whole genome shotgun (WGS) entry which is preliminary data.</text>
</comment>
<keyword evidence="1" id="KW-0732">Signal</keyword>
<dbReference type="RefSeq" id="WP_106185263.1">
    <property type="nucleotide sequence ID" value="NZ_PVTF01000001.1"/>
</dbReference>
<evidence type="ECO:0000256" key="1">
    <source>
        <dbReference type="SAM" id="SignalP"/>
    </source>
</evidence>
<name>A0A2T0TKJ1_9PSEU</name>
<feature type="chain" id="PRO_5015405182" description="DUF4232 domain-containing protein" evidence="1">
    <location>
        <begin position="26"/>
        <end position="165"/>
    </location>
</feature>
<sequence length="165" mass="16911">MNITKKSSVLIGAAAIALSVVGASAANASAPAPECSASNLDVAVADGHAPNSVDQAYTFRLAAKPGITCTLKGSFGYLAFHDAAGNRLPIGVLMPDPTGGERIVLSPDTTKYLYLASRKGSDNFPVATVTFTLPTQAADRTVTTAWPSPLTSELVRVGYVNNGAS</sequence>
<keyword evidence="3" id="KW-1185">Reference proteome</keyword>
<protein>
    <recommendedName>
        <fullName evidence="4">DUF4232 domain-containing protein</fullName>
    </recommendedName>
</protein>